<dbReference type="CDD" id="cd00827">
    <property type="entry name" value="init_cond_enzymes"/>
    <property type="match status" value="1"/>
</dbReference>
<dbReference type="PANTHER" id="PTHR43323">
    <property type="entry name" value="3-HYDROXY-3-METHYLGLUTARYL COENZYME A SYNTHASE"/>
    <property type="match status" value="1"/>
</dbReference>
<feature type="active site" description="Acyl-thioester intermediate" evidence="3">
    <location>
        <position position="126"/>
    </location>
</feature>
<evidence type="ECO:0000256" key="5">
    <source>
        <dbReference type="RuleBase" id="RU364071"/>
    </source>
</evidence>
<reference evidence="8 9" key="1">
    <citation type="journal article" date="2012" name="Eukaryot. Cell">
        <title>Draft genome sequence of CBS 2479, the standard type strain of Trichosporon asahii.</title>
        <authorList>
            <person name="Yang R.Y."/>
            <person name="Li H.T."/>
            <person name="Zhu H."/>
            <person name="Zhou G.P."/>
            <person name="Wang M."/>
            <person name="Wang L."/>
        </authorList>
    </citation>
    <scope>NUCLEOTIDE SEQUENCE [LARGE SCALE GENOMIC DNA]</scope>
    <source>
        <strain evidence="9">ATCC 90039 / CBS 2479 / JCM 2466 / KCTC 7840 / NCYC 2677 / UAMH 7654</strain>
    </source>
</reference>
<dbReference type="GO" id="GO:0010142">
    <property type="term" value="P:farnesyl diphosphate biosynthetic process, mevalonate pathway"/>
    <property type="evidence" value="ECO:0007669"/>
    <property type="project" value="InterPro"/>
</dbReference>
<evidence type="ECO:0000259" key="6">
    <source>
        <dbReference type="Pfam" id="PF01154"/>
    </source>
</evidence>
<dbReference type="Gene3D" id="3.40.47.10">
    <property type="match status" value="1"/>
</dbReference>
<dbReference type="GO" id="GO:0004421">
    <property type="term" value="F:hydroxymethylglutaryl-CoA synthase activity"/>
    <property type="evidence" value="ECO:0007669"/>
    <property type="project" value="UniProtKB-EC"/>
</dbReference>
<evidence type="ECO:0000313" key="9">
    <source>
        <dbReference type="Proteomes" id="UP000002748"/>
    </source>
</evidence>
<dbReference type="PANTHER" id="PTHR43323:SF2">
    <property type="entry name" value="HYDROXYMETHYLGLUTARYL-COA SYNTHASE"/>
    <property type="match status" value="1"/>
</dbReference>
<comment type="caution">
    <text evidence="8">The sequence shown here is derived from an EMBL/GenBank/DDBJ whole genome shotgun (WGS) entry which is preliminary data.</text>
</comment>
<dbReference type="InterPro" id="IPR013746">
    <property type="entry name" value="HMG_CoA_synt_C_dom"/>
</dbReference>
<feature type="domain" description="Hydroxymethylglutaryl-coenzyme A synthase C-terminal" evidence="7">
    <location>
        <begin position="184"/>
        <end position="471"/>
    </location>
</feature>
<dbReference type="KEGG" id="tasa:A1Q1_00062"/>
<gene>
    <name evidence="8" type="ORF">A1Q1_00062</name>
</gene>
<name>J8TZ34_TRIAS</name>
<evidence type="ECO:0000256" key="1">
    <source>
        <dbReference type="ARBA" id="ARBA00007061"/>
    </source>
</evidence>
<organism evidence="8 9">
    <name type="scientific">Trichosporon asahii var. asahii (strain ATCC 90039 / CBS 2479 / JCM 2466 / KCTC 7840 / NBRC 103889/ NCYC 2677 / UAMH 7654)</name>
    <name type="common">Yeast</name>
    <dbReference type="NCBI Taxonomy" id="1186058"/>
    <lineage>
        <taxon>Eukaryota</taxon>
        <taxon>Fungi</taxon>
        <taxon>Dikarya</taxon>
        <taxon>Basidiomycota</taxon>
        <taxon>Agaricomycotina</taxon>
        <taxon>Tremellomycetes</taxon>
        <taxon>Trichosporonales</taxon>
        <taxon>Trichosporonaceae</taxon>
        <taxon>Trichosporon</taxon>
    </lineage>
</organism>
<accession>J8TZ34</accession>
<comment type="function">
    <text evidence="5">Catalyzes the condensation of acetyl-CoA with acetoacetyl-CoA to form HMG-CoA.</text>
</comment>
<dbReference type="GO" id="GO:0006696">
    <property type="term" value="P:ergosterol biosynthetic process"/>
    <property type="evidence" value="ECO:0007669"/>
    <property type="project" value="TreeGrafter"/>
</dbReference>
<evidence type="ECO:0000259" key="7">
    <source>
        <dbReference type="Pfam" id="PF08540"/>
    </source>
</evidence>
<dbReference type="RefSeq" id="XP_014184378.1">
    <property type="nucleotide sequence ID" value="XM_014328903.1"/>
</dbReference>
<dbReference type="GeneID" id="25983576"/>
<proteinExistence type="inferred from homology"/>
<dbReference type="InterPro" id="IPR013528">
    <property type="entry name" value="HMG_CoA_synth_N"/>
</dbReference>
<dbReference type="SUPFAM" id="SSF53901">
    <property type="entry name" value="Thiolase-like"/>
    <property type="match status" value="2"/>
</dbReference>
<evidence type="ECO:0000256" key="2">
    <source>
        <dbReference type="ARBA" id="ARBA00022679"/>
    </source>
</evidence>
<comment type="catalytic activity">
    <reaction evidence="5">
        <text>acetoacetyl-CoA + acetyl-CoA + H2O = (3S)-3-hydroxy-3-methylglutaryl-CoA + CoA + H(+)</text>
        <dbReference type="Rhea" id="RHEA:10188"/>
        <dbReference type="ChEBI" id="CHEBI:15377"/>
        <dbReference type="ChEBI" id="CHEBI:15378"/>
        <dbReference type="ChEBI" id="CHEBI:43074"/>
        <dbReference type="ChEBI" id="CHEBI:57286"/>
        <dbReference type="ChEBI" id="CHEBI:57287"/>
        <dbReference type="ChEBI" id="CHEBI:57288"/>
        <dbReference type="EC" id="2.3.3.10"/>
    </reaction>
</comment>
<protein>
    <recommendedName>
        <fullName evidence="5">Hydroxymethylglutaryl-CoA synthase</fullName>
        <shortName evidence="5">HMG-CoA synthase</shortName>
        <ecNumber evidence="5">2.3.3.10</ecNumber>
    </recommendedName>
    <alternativeName>
        <fullName evidence="5">3-hydroxy-3-methylglutaryl coenzyme A synthase</fullName>
    </alternativeName>
</protein>
<dbReference type="NCBIfam" id="TIGR01833">
    <property type="entry name" value="HMG-CoA-S_euk"/>
    <property type="match status" value="1"/>
</dbReference>
<dbReference type="OrthoDB" id="1269963at2759"/>
<feature type="active site" description="Proton donor/acceptor" evidence="3">
    <location>
        <position position="92"/>
    </location>
</feature>
<evidence type="ECO:0000256" key="3">
    <source>
        <dbReference type="PIRSR" id="PIRSR610122-1"/>
    </source>
</evidence>
<dbReference type="AlphaFoldDB" id="J8TZ34"/>
<dbReference type="InterPro" id="IPR010122">
    <property type="entry name" value="HMG_CoA_synthase_euk"/>
</dbReference>
<keyword evidence="2 5" id="KW-0808">Transferase</keyword>
<dbReference type="Pfam" id="PF01154">
    <property type="entry name" value="HMG_CoA_synt_N"/>
    <property type="match status" value="1"/>
</dbReference>
<evidence type="ECO:0000313" key="8">
    <source>
        <dbReference type="EMBL" id="EJT53055.1"/>
    </source>
</evidence>
<dbReference type="Proteomes" id="UP000002748">
    <property type="component" value="Unassembled WGS sequence"/>
</dbReference>
<dbReference type="FunFam" id="3.40.47.10:FF:000008">
    <property type="entry name" value="3-hydroxy-3-methylglutaryl coenzyme A synthase"/>
    <property type="match status" value="1"/>
</dbReference>
<dbReference type="EC" id="2.3.3.10" evidence="5"/>
<evidence type="ECO:0000256" key="4">
    <source>
        <dbReference type="PIRSR" id="PIRSR610122-2"/>
    </source>
</evidence>
<dbReference type="HOGENOM" id="CLU_008065_0_1_1"/>
<dbReference type="Pfam" id="PF08540">
    <property type="entry name" value="HMG_CoA_synt_C"/>
    <property type="match status" value="1"/>
</dbReference>
<dbReference type="EMBL" id="ALBS01000009">
    <property type="protein sequence ID" value="EJT53055.1"/>
    <property type="molecule type" value="Genomic_DNA"/>
</dbReference>
<feature type="binding site" evidence="4">
    <location>
        <position position="280"/>
    </location>
    <ligand>
        <name>CoA</name>
        <dbReference type="ChEBI" id="CHEBI:57287"/>
    </ligand>
</feature>
<sequence>MVAAFDIPQRPANVGIKAIEMYFPKRCISEEALEEFDGVSKGKYTIGLGQKFMAFTDDKEDINSIALTVVSGLLEKYNIDPKSIGRLDVGTETIIDKSKSTKTLLMDLFAEHGNHDIEGIDSKNACYGSTAALFNCVNWIQSESWDGRDAIVMCGDIAIYKEGSARPVGGMGACAMLIGPNAPIVMEPVHGTYIANTWDFYKPDLNAEYPTVDGPWTIRAYLGALDNAYSTYIDKANASRARAAKKAAASGQANGTANGTSSHDGINQFDYVCLHSPYGKLVQKGHARLFYNDYLRDPSNPEFASIPAELKDSEKEKTYMDKTVEKAFMAHAGEHYKRATDPASSCVKRCGNMYTASLYGALSSIVNNIPADELKGKRIGMFAFGSGCAASFYGLRVDGDVSEIKQKMDLTKRLDAMEVVPCQDYVDALKLREENHNAVEYVPKGSIDNIWPGAYYLDNIDNLFRRYYKKKPVA</sequence>
<feature type="domain" description="Hydroxymethylglutaryl-coenzyme A synthase N-terminal" evidence="6">
    <location>
        <begin position="10"/>
        <end position="183"/>
    </location>
</feature>
<dbReference type="GO" id="GO:0006084">
    <property type="term" value="P:acetyl-CoA metabolic process"/>
    <property type="evidence" value="ECO:0007669"/>
    <property type="project" value="InterPro"/>
</dbReference>
<dbReference type="VEuPathDB" id="FungiDB:A1Q1_00062"/>
<dbReference type="InterPro" id="IPR016039">
    <property type="entry name" value="Thiolase-like"/>
</dbReference>
<feature type="active site" description="Proton donor/acceptor" evidence="3">
    <location>
        <position position="275"/>
    </location>
</feature>
<feature type="binding site" evidence="4">
    <location>
        <position position="284"/>
    </location>
    <ligand>
        <name>CoA</name>
        <dbReference type="ChEBI" id="CHEBI:57287"/>
    </ligand>
</feature>
<comment type="similarity">
    <text evidence="1 5">Belongs to the thiolase-like superfamily. HMG-CoA synthase family.</text>
</comment>